<protein>
    <submittedName>
        <fullName evidence="1">Uncharacterized protein</fullName>
    </submittedName>
</protein>
<accession>D2MLW9</accession>
<organism evidence="1 2">
    <name type="scientific">Bulleidia extructa W1219</name>
    <dbReference type="NCBI Taxonomy" id="679192"/>
    <lineage>
        <taxon>Bacteria</taxon>
        <taxon>Bacillati</taxon>
        <taxon>Bacillota</taxon>
        <taxon>Erysipelotrichia</taxon>
        <taxon>Erysipelotrichales</taxon>
        <taxon>Erysipelotrichaceae</taxon>
        <taxon>Bulleidia</taxon>
    </lineage>
</organism>
<reference evidence="2" key="1">
    <citation type="submission" date="2009-12" db="EMBL/GenBank/DDBJ databases">
        <title>Sequence of Clostridiales genomosp. BVAB3 str. UPII9-5.</title>
        <authorList>
            <person name="Madupu R."/>
            <person name="Durkin A.S."/>
            <person name="Torralba M."/>
            <person name="Methe B."/>
            <person name="Sutton G.G."/>
            <person name="Strausberg R.L."/>
            <person name="Nelson K.E."/>
        </authorList>
    </citation>
    <scope>NUCLEOTIDE SEQUENCE [LARGE SCALE GENOMIC DNA]</scope>
    <source>
        <strain evidence="2">W1219</strain>
    </source>
</reference>
<comment type="caution">
    <text evidence="1">The sequence shown here is derived from an EMBL/GenBank/DDBJ whole genome shotgun (WGS) entry which is preliminary data.</text>
</comment>
<evidence type="ECO:0000313" key="2">
    <source>
        <dbReference type="Proteomes" id="UP000005017"/>
    </source>
</evidence>
<dbReference type="STRING" id="679192.HMPREF9013_0737"/>
<dbReference type="AlphaFoldDB" id="D2MLW9"/>
<gene>
    <name evidence="1" type="ORF">HMPREF9013_0737</name>
</gene>
<dbReference type="RefSeq" id="WP_006626390.1">
    <property type="nucleotide sequence ID" value="NZ_ADFR01000002.1"/>
</dbReference>
<dbReference type="Proteomes" id="UP000005017">
    <property type="component" value="Unassembled WGS sequence"/>
</dbReference>
<proteinExistence type="predicted"/>
<evidence type="ECO:0000313" key="1">
    <source>
        <dbReference type="EMBL" id="EFC06045.1"/>
    </source>
</evidence>
<dbReference type="EMBL" id="ADFR01000002">
    <property type="protein sequence ID" value="EFC06045.1"/>
    <property type="molecule type" value="Genomic_DNA"/>
</dbReference>
<name>D2MLW9_9FIRM</name>
<sequence length="69" mass="8399">MNFFRQLKEIFFMGHLSDLEKQMIERIDQAQDPELKQMYSELEKMLQRGTISEKGYAKMKAMIEERFYV</sequence>
<keyword evidence="2" id="KW-1185">Reference proteome</keyword>